<dbReference type="PaxDb" id="2903-EOD22504"/>
<dbReference type="GeneID" id="17268050"/>
<feature type="compositionally biased region" description="Basic and acidic residues" evidence="5">
    <location>
        <begin position="733"/>
        <end position="748"/>
    </location>
</feature>
<evidence type="ECO:0000256" key="1">
    <source>
        <dbReference type="ARBA" id="ARBA00004370"/>
    </source>
</evidence>
<keyword evidence="2 6" id="KW-0812">Transmembrane</keyword>
<feature type="region of interest" description="Disordered" evidence="5">
    <location>
        <begin position="804"/>
        <end position="879"/>
    </location>
</feature>
<dbReference type="GO" id="GO:0016020">
    <property type="term" value="C:membrane"/>
    <property type="evidence" value="ECO:0007669"/>
    <property type="project" value="UniProtKB-SubCell"/>
</dbReference>
<evidence type="ECO:0000256" key="3">
    <source>
        <dbReference type="ARBA" id="ARBA00022989"/>
    </source>
</evidence>
<accession>A0A0D3JG69</accession>
<evidence type="ECO:0000256" key="5">
    <source>
        <dbReference type="SAM" id="MobiDB-lite"/>
    </source>
</evidence>
<dbReference type="RefSeq" id="XP_005774933.1">
    <property type="nucleotide sequence ID" value="XM_005774876.1"/>
</dbReference>
<protein>
    <recommendedName>
        <fullName evidence="7">Receptor ligand binding region domain-containing protein</fullName>
    </recommendedName>
</protein>
<feature type="compositionally biased region" description="Low complexity" evidence="5">
    <location>
        <begin position="844"/>
        <end position="867"/>
    </location>
</feature>
<keyword evidence="4 6" id="KW-0472">Membrane</keyword>
<dbReference type="HOGENOM" id="CLU_327462_0_0_1"/>
<comment type="subcellular location">
    <subcellularLocation>
        <location evidence="1">Membrane</location>
    </subcellularLocation>
</comment>
<feature type="compositionally biased region" description="Basic and acidic residues" evidence="5">
    <location>
        <begin position="653"/>
        <end position="668"/>
    </location>
</feature>
<dbReference type="Proteomes" id="UP000013827">
    <property type="component" value="Unassembled WGS sequence"/>
</dbReference>
<evidence type="ECO:0000256" key="2">
    <source>
        <dbReference type="ARBA" id="ARBA00022692"/>
    </source>
</evidence>
<evidence type="ECO:0000259" key="7">
    <source>
        <dbReference type="Pfam" id="PF01094"/>
    </source>
</evidence>
<dbReference type="InterPro" id="IPR001828">
    <property type="entry name" value="ANF_lig-bd_rcpt"/>
</dbReference>
<dbReference type="KEGG" id="ehx:EMIHUDRAFT_444258"/>
<reference evidence="8" key="2">
    <citation type="submission" date="2024-10" db="UniProtKB">
        <authorList>
            <consortium name="EnsemblProtists"/>
        </authorList>
    </citation>
    <scope>IDENTIFICATION</scope>
</reference>
<evidence type="ECO:0000256" key="6">
    <source>
        <dbReference type="SAM" id="Phobius"/>
    </source>
</evidence>
<dbReference type="SUPFAM" id="SSF53822">
    <property type="entry name" value="Periplasmic binding protein-like I"/>
    <property type="match status" value="1"/>
</dbReference>
<feature type="compositionally biased region" description="Gly residues" evidence="5">
    <location>
        <begin position="868"/>
        <end position="879"/>
    </location>
</feature>
<feature type="region of interest" description="Disordered" evidence="5">
    <location>
        <begin position="650"/>
        <end position="748"/>
    </location>
</feature>
<feature type="compositionally biased region" description="Low complexity" evidence="5">
    <location>
        <begin position="670"/>
        <end position="679"/>
    </location>
</feature>
<evidence type="ECO:0000313" key="9">
    <source>
        <dbReference type="Proteomes" id="UP000013827"/>
    </source>
</evidence>
<feature type="compositionally biased region" description="Low complexity" evidence="5">
    <location>
        <begin position="707"/>
        <end position="718"/>
    </location>
</feature>
<sequence>MMRDIGVNIIVSLSFEVDLLPLLSSAEDEGLLADNFVWIIIEGSGSAANLGTNPEATRLMAGMLSFEANPVPAFGFQRLARLWSSLGPDDCTRAGAGGIFDVPPSVFSSPPTQYAAFAYDAVAGLAMGMRASDNPHRGTDVLRSLARVSFDGASGPVAFDARLDRNASGLIFTFSRFFTETADWPRRRLVTDTETADCSNEPASPEPVSCKRLAPRICKILPGEAAAVDWEAVETVPLLFRDGSATPPEDALLAREREREAERRQQRRLIILLTSVFGALLLLFVALTYRASLSVRNFKRREIAAKQVLEAIRGVHRLDHPCVLLPARAFLRMGSLREHEALRAEGQLLFYDSPRQLADKHVVFFSHQWLSFGTPDPLGVQYRVMAASLRRVIADTGWEEANVQVWVDLASIPQSKPLLKQLAVQTIACYCAAAHAFVICAPTTIHADTGEVCNVQSYQRRMWCRCEQLCHVLRKGTGTMWCATTEDDCRRLGELDSEWLMSVLRVFEGDVTDEGDYLSIVLPILGLYAELYALELKRRAQAVPWQSSPAAAAEAALCQVGSEERRAQTLQLVLNEIRGAKRGEIFPPKLRMSAQRLAQLPLRKRLLSRLPTRVFGGCFDPRRDLFGELIHLVERAIDLDPQILDEAVAQAESGHDVQRVQKKIERSLSRRSTASSGSRWTPTVMRRLPALKRPPSDRRSEAEPARAEAGGEAGADGAKCSPAETRSTTCSHTTDDSGESAKGELDDADGAKMEAVAADAIRAIHAYGRGDADRARAGPPGPNVELGLVVTDHAALVRSWRLSFSPTPDQEGRSPGGGVQTPTGQAPATDHAALMRAWRRSSERSPPYRSSGGSSAGDASDGTATKEGGAGGASGPERV</sequence>
<name>A0A0D3JG69_EMIH1</name>
<dbReference type="InterPro" id="IPR028082">
    <property type="entry name" value="Peripla_BP_I"/>
</dbReference>
<proteinExistence type="predicted"/>
<feature type="transmembrane region" description="Helical" evidence="6">
    <location>
        <begin position="269"/>
        <end position="289"/>
    </location>
</feature>
<dbReference type="Pfam" id="PF01094">
    <property type="entry name" value="ANF_receptor"/>
    <property type="match status" value="1"/>
</dbReference>
<dbReference type="EnsemblProtists" id="EOD22504">
    <property type="protein sequence ID" value="EOD22504"/>
    <property type="gene ID" value="EMIHUDRAFT_444258"/>
</dbReference>
<evidence type="ECO:0000313" key="8">
    <source>
        <dbReference type="EnsemblProtists" id="EOD22504"/>
    </source>
</evidence>
<dbReference type="AlphaFoldDB" id="A0A0D3JG69"/>
<feature type="compositionally biased region" description="Basic and acidic residues" evidence="5">
    <location>
        <begin position="694"/>
        <end position="706"/>
    </location>
</feature>
<organism evidence="8 9">
    <name type="scientific">Emiliania huxleyi (strain CCMP1516)</name>
    <dbReference type="NCBI Taxonomy" id="280463"/>
    <lineage>
        <taxon>Eukaryota</taxon>
        <taxon>Haptista</taxon>
        <taxon>Haptophyta</taxon>
        <taxon>Prymnesiophyceae</taxon>
        <taxon>Isochrysidales</taxon>
        <taxon>Noelaerhabdaceae</taxon>
        <taxon>Emiliania</taxon>
    </lineage>
</organism>
<dbReference type="eggNOG" id="ENOG502SE8U">
    <property type="taxonomic scope" value="Eukaryota"/>
</dbReference>
<keyword evidence="9" id="KW-1185">Reference proteome</keyword>
<feature type="domain" description="Receptor ligand binding region" evidence="7">
    <location>
        <begin position="8"/>
        <end position="168"/>
    </location>
</feature>
<keyword evidence="3 6" id="KW-1133">Transmembrane helix</keyword>
<dbReference type="Gene3D" id="3.40.50.2300">
    <property type="match status" value="2"/>
</dbReference>
<reference evidence="9" key="1">
    <citation type="journal article" date="2013" name="Nature">
        <title>Pan genome of the phytoplankton Emiliania underpins its global distribution.</title>
        <authorList>
            <person name="Read B.A."/>
            <person name="Kegel J."/>
            <person name="Klute M.J."/>
            <person name="Kuo A."/>
            <person name="Lefebvre S.C."/>
            <person name="Maumus F."/>
            <person name="Mayer C."/>
            <person name="Miller J."/>
            <person name="Monier A."/>
            <person name="Salamov A."/>
            <person name="Young J."/>
            <person name="Aguilar M."/>
            <person name="Claverie J.M."/>
            <person name="Frickenhaus S."/>
            <person name="Gonzalez K."/>
            <person name="Herman E.K."/>
            <person name="Lin Y.C."/>
            <person name="Napier J."/>
            <person name="Ogata H."/>
            <person name="Sarno A.F."/>
            <person name="Shmutz J."/>
            <person name="Schroeder D."/>
            <person name="de Vargas C."/>
            <person name="Verret F."/>
            <person name="von Dassow P."/>
            <person name="Valentin K."/>
            <person name="Van de Peer Y."/>
            <person name="Wheeler G."/>
            <person name="Dacks J.B."/>
            <person name="Delwiche C.F."/>
            <person name="Dyhrman S.T."/>
            <person name="Glockner G."/>
            <person name="John U."/>
            <person name="Richards T."/>
            <person name="Worden A.Z."/>
            <person name="Zhang X."/>
            <person name="Grigoriev I.V."/>
            <person name="Allen A.E."/>
            <person name="Bidle K."/>
            <person name="Borodovsky M."/>
            <person name="Bowler C."/>
            <person name="Brownlee C."/>
            <person name="Cock J.M."/>
            <person name="Elias M."/>
            <person name="Gladyshev V.N."/>
            <person name="Groth M."/>
            <person name="Guda C."/>
            <person name="Hadaegh A."/>
            <person name="Iglesias-Rodriguez M.D."/>
            <person name="Jenkins J."/>
            <person name="Jones B.M."/>
            <person name="Lawson T."/>
            <person name="Leese F."/>
            <person name="Lindquist E."/>
            <person name="Lobanov A."/>
            <person name="Lomsadze A."/>
            <person name="Malik S.B."/>
            <person name="Marsh M.E."/>
            <person name="Mackinder L."/>
            <person name="Mock T."/>
            <person name="Mueller-Roeber B."/>
            <person name="Pagarete A."/>
            <person name="Parker M."/>
            <person name="Probert I."/>
            <person name="Quesneville H."/>
            <person name="Raines C."/>
            <person name="Rensing S.A."/>
            <person name="Riano-Pachon D.M."/>
            <person name="Richier S."/>
            <person name="Rokitta S."/>
            <person name="Shiraiwa Y."/>
            <person name="Soanes D.M."/>
            <person name="van der Giezen M."/>
            <person name="Wahlund T.M."/>
            <person name="Williams B."/>
            <person name="Wilson W."/>
            <person name="Wolfe G."/>
            <person name="Wurch L.L."/>
        </authorList>
    </citation>
    <scope>NUCLEOTIDE SEQUENCE</scope>
</reference>
<evidence type="ECO:0000256" key="4">
    <source>
        <dbReference type="ARBA" id="ARBA00023136"/>
    </source>
</evidence>